<accession>A0A0T7APN6</accession>
<evidence type="ECO:0000313" key="1">
    <source>
        <dbReference type="EMBL" id="BAU19065.1"/>
    </source>
</evidence>
<sequence length="52" mass="5994">MYQNFDPGTFDLKFTNYNDRTQIYKGALTKHWGTEDSCLSSTSSQTVNVWVP</sequence>
<dbReference type="AlphaFoldDB" id="A0A0T7APN6"/>
<gene>
    <name evidence="1" type="ORF">PIOMA14_II_0560</name>
</gene>
<proteinExistence type="predicted"/>
<evidence type="ECO:0000313" key="2">
    <source>
        <dbReference type="Proteomes" id="UP000217431"/>
    </source>
</evidence>
<reference evidence="1 2" key="1">
    <citation type="journal article" date="2016" name="DNA Res.">
        <title>The complete genome sequencing of Prevotella intermedia strain OMA14 and a subsequent fine-scale, intra-species genomic comparison reveal an unusual amplification of conjugative and mobile transposons and identify a novel Prevotella-lineage-specific repeat.</title>
        <authorList>
            <person name="Naito M."/>
            <person name="Ogura Y."/>
            <person name="Itoh T."/>
            <person name="Shoji M."/>
            <person name="Okamoto M."/>
            <person name="Hayashi T."/>
            <person name="Nakayama K."/>
        </authorList>
    </citation>
    <scope>NUCLEOTIDE SEQUENCE [LARGE SCALE GENOMIC DNA]</scope>
    <source>
        <strain evidence="1 2">OMA14</strain>
    </source>
</reference>
<protein>
    <submittedName>
        <fullName evidence="1">Uncharacterized protein</fullName>
    </submittedName>
</protein>
<name>A0A0T7APN6_PREIN</name>
<dbReference type="EMBL" id="AP014598">
    <property type="protein sequence ID" value="BAU19065.1"/>
    <property type="molecule type" value="Genomic_DNA"/>
</dbReference>
<dbReference type="Proteomes" id="UP000217431">
    <property type="component" value="Chromosome II"/>
</dbReference>
<organism evidence="1 2">
    <name type="scientific">Prevotella intermedia</name>
    <dbReference type="NCBI Taxonomy" id="28131"/>
    <lineage>
        <taxon>Bacteria</taxon>
        <taxon>Pseudomonadati</taxon>
        <taxon>Bacteroidota</taxon>
        <taxon>Bacteroidia</taxon>
        <taxon>Bacteroidales</taxon>
        <taxon>Prevotellaceae</taxon>
        <taxon>Prevotella</taxon>
    </lineage>
</organism>